<keyword evidence="4" id="KW-1185">Reference proteome</keyword>
<accession>A0A1W6MKX2</accession>
<dbReference type="PROSITE" id="PS51257">
    <property type="entry name" value="PROKAR_LIPOPROTEIN"/>
    <property type="match status" value="1"/>
</dbReference>
<dbReference type="SUPFAM" id="SSF54909">
    <property type="entry name" value="Dimeric alpha+beta barrel"/>
    <property type="match status" value="1"/>
</dbReference>
<evidence type="ECO:0000313" key="3">
    <source>
        <dbReference type="EMBL" id="ARN78261.1"/>
    </source>
</evidence>
<organism evidence="3 4">
    <name type="scientific">Nonlabens spongiae</name>
    <dbReference type="NCBI Taxonomy" id="331648"/>
    <lineage>
        <taxon>Bacteria</taxon>
        <taxon>Pseudomonadati</taxon>
        <taxon>Bacteroidota</taxon>
        <taxon>Flavobacteriia</taxon>
        <taxon>Flavobacteriales</taxon>
        <taxon>Flavobacteriaceae</taxon>
        <taxon>Nonlabens</taxon>
    </lineage>
</organism>
<dbReference type="STRING" id="331648.BST97_09810"/>
<dbReference type="InterPro" id="IPR005545">
    <property type="entry name" value="YCII"/>
</dbReference>
<protein>
    <recommendedName>
        <fullName evidence="2">YCII-related domain-containing protein</fullName>
    </recommendedName>
</protein>
<evidence type="ECO:0000259" key="2">
    <source>
        <dbReference type="Pfam" id="PF03795"/>
    </source>
</evidence>
<feature type="domain" description="YCII-related" evidence="2">
    <location>
        <begin position="76"/>
        <end position="149"/>
    </location>
</feature>
<dbReference type="OrthoDB" id="8481699at2"/>
<dbReference type="Gene3D" id="3.30.70.1060">
    <property type="entry name" value="Dimeric alpha+beta barrel"/>
    <property type="match status" value="1"/>
</dbReference>
<reference evidence="3 4" key="1">
    <citation type="submission" date="2016-11" db="EMBL/GenBank/DDBJ databases">
        <title>Trade-off between light-utilization and light-protection in marine flavobacteria.</title>
        <authorList>
            <person name="Kumagai Y."/>
        </authorList>
    </citation>
    <scope>NUCLEOTIDE SEQUENCE [LARGE SCALE GENOMIC DNA]</scope>
    <source>
        <strain evidence="3 4">JCM 13191</strain>
    </source>
</reference>
<dbReference type="InterPro" id="IPR011008">
    <property type="entry name" value="Dimeric_a/b-barrel"/>
</dbReference>
<dbReference type="EMBL" id="CP019344">
    <property type="protein sequence ID" value="ARN78261.1"/>
    <property type="molecule type" value="Genomic_DNA"/>
</dbReference>
<gene>
    <name evidence="3" type="ORF">BST97_09810</name>
</gene>
<proteinExistence type="inferred from homology"/>
<evidence type="ECO:0000313" key="4">
    <source>
        <dbReference type="Proteomes" id="UP000193431"/>
    </source>
</evidence>
<sequence length="164" mass="18510">MVRNVLSIILVIMLASSCKRDVEQQKVVSPDPTATDSLELVKRADSLKKAGYSVFTYEEGGEQYLMQEYYMVQLLTGENDSLPKEEITRLQTEHLKHLSRMYEEGFASLIGPMNNGGEWRGIVVFNTPTLQMADSLANLDPYVKSGVMKVKTTGWWTAKEGKLR</sequence>
<evidence type="ECO:0000256" key="1">
    <source>
        <dbReference type="ARBA" id="ARBA00007689"/>
    </source>
</evidence>
<dbReference type="AlphaFoldDB" id="A0A1W6MKX2"/>
<dbReference type="Pfam" id="PF03795">
    <property type="entry name" value="YCII"/>
    <property type="match status" value="1"/>
</dbReference>
<dbReference type="RefSeq" id="WP_085767063.1">
    <property type="nucleotide sequence ID" value="NZ_CP019344.1"/>
</dbReference>
<dbReference type="Proteomes" id="UP000193431">
    <property type="component" value="Chromosome"/>
</dbReference>
<name>A0A1W6MKX2_9FLAO</name>
<comment type="similarity">
    <text evidence="1">Belongs to the YciI family.</text>
</comment>